<dbReference type="GO" id="GO:0016705">
    <property type="term" value="F:oxidoreductase activity, acting on paired donors, with incorporation or reduction of molecular oxygen"/>
    <property type="evidence" value="ECO:0007669"/>
    <property type="project" value="InterPro"/>
</dbReference>
<dbReference type="PANTHER" id="PTHR46300:SF7">
    <property type="entry name" value="P450, PUTATIVE (EUROFUNG)-RELATED"/>
    <property type="match status" value="1"/>
</dbReference>
<evidence type="ECO:0000256" key="6">
    <source>
        <dbReference type="ARBA" id="ARBA00023002"/>
    </source>
</evidence>
<dbReference type="CDD" id="cd11065">
    <property type="entry name" value="CYP64-like"/>
    <property type="match status" value="1"/>
</dbReference>
<accession>A0A0C9W584</accession>
<keyword evidence="5 9" id="KW-0479">Metal-binding</keyword>
<dbReference type="EMBL" id="KN837105">
    <property type="protein sequence ID" value="KIJ46923.1"/>
    <property type="molecule type" value="Genomic_DNA"/>
</dbReference>
<evidence type="ECO:0000256" key="9">
    <source>
        <dbReference type="PIRSR" id="PIRSR602401-1"/>
    </source>
</evidence>
<reference evidence="11 12" key="1">
    <citation type="submission" date="2014-06" db="EMBL/GenBank/DDBJ databases">
        <title>Evolutionary Origins and Diversification of the Mycorrhizal Mutualists.</title>
        <authorList>
            <consortium name="DOE Joint Genome Institute"/>
            <consortium name="Mycorrhizal Genomics Consortium"/>
            <person name="Kohler A."/>
            <person name="Kuo A."/>
            <person name="Nagy L.G."/>
            <person name="Floudas D."/>
            <person name="Copeland A."/>
            <person name="Barry K.W."/>
            <person name="Cichocki N."/>
            <person name="Veneault-Fourrey C."/>
            <person name="LaButti K."/>
            <person name="Lindquist E.A."/>
            <person name="Lipzen A."/>
            <person name="Lundell T."/>
            <person name="Morin E."/>
            <person name="Murat C."/>
            <person name="Riley R."/>
            <person name="Ohm R."/>
            <person name="Sun H."/>
            <person name="Tunlid A."/>
            <person name="Henrissat B."/>
            <person name="Grigoriev I.V."/>
            <person name="Hibbett D.S."/>
            <person name="Martin F."/>
        </authorList>
    </citation>
    <scope>NUCLEOTIDE SEQUENCE [LARGE SCALE GENOMIC DNA]</scope>
    <source>
        <strain evidence="11 12">SS14</strain>
    </source>
</reference>
<keyword evidence="6 10" id="KW-0560">Oxidoreductase</keyword>
<dbReference type="InterPro" id="IPR002401">
    <property type="entry name" value="Cyt_P450_E_grp-I"/>
</dbReference>
<keyword evidence="4 9" id="KW-0349">Heme</keyword>
<evidence type="ECO:0000256" key="5">
    <source>
        <dbReference type="ARBA" id="ARBA00022723"/>
    </source>
</evidence>
<evidence type="ECO:0000256" key="7">
    <source>
        <dbReference type="ARBA" id="ARBA00023004"/>
    </source>
</evidence>
<comment type="pathway">
    <text evidence="2">Secondary metabolite biosynthesis.</text>
</comment>
<gene>
    <name evidence="11" type="ORF">M422DRAFT_778321</name>
</gene>
<dbReference type="Gene3D" id="1.10.630.10">
    <property type="entry name" value="Cytochrome P450"/>
    <property type="match status" value="1"/>
</dbReference>
<keyword evidence="7 9" id="KW-0408">Iron</keyword>
<dbReference type="InterPro" id="IPR001128">
    <property type="entry name" value="Cyt_P450"/>
</dbReference>
<dbReference type="PANTHER" id="PTHR46300">
    <property type="entry name" value="P450, PUTATIVE (EUROFUNG)-RELATED-RELATED"/>
    <property type="match status" value="1"/>
</dbReference>
<dbReference type="AlphaFoldDB" id="A0A0C9W584"/>
<dbReference type="PRINTS" id="PR00463">
    <property type="entry name" value="EP450I"/>
</dbReference>
<evidence type="ECO:0000256" key="3">
    <source>
        <dbReference type="ARBA" id="ARBA00010617"/>
    </source>
</evidence>
<sequence>MSYDDQCKRQRALVASEFTQSKSQRYHALQEYQSRMLVSDLLKQPESLDSVIQYQIGSLIMRVVYGYRVKSRDDVFLNNMSEAMHNFGEGALPGNFLVDTLPVLRYVPSWMPGGGFKKTAKEWHNVLNKAGWGIYNWSISNQETGQVLQPNLWGAHLDEGKPSEQKTFNLVWGGVAAVGGALDTTRAVVTKYFLAMVLHPEVQRKAQEEIDRVIGKDRLPDIKDKEDLPYMRALVTEIFRWESSTPFGIVHSTSGDDIYNGVKIQKGTTIIPNIWHMLHDPEIYKNPSVYDPDRYEGSDAAMKRVLDVAFGFGRRVCPGSHFAVASLYSIALATLATCDVLPALDEQGREIIPKAAFTSAVICLYQILKEFAGISIPSEIAKQIQN</sequence>
<dbReference type="SUPFAM" id="SSF48264">
    <property type="entry name" value="Cytochrome P450"/>
    <property type="match status" value="1"/>
</dbReference>
<dbReference type="OrthoDB" id="2789670at2759"/>
<protein>
    <recommendedName>
        <fullName evidence="13">Cytochrome P450</fullName>
    </recommendedName>
</protein>
<evidence type="ECO:0008006" key="13">
    <source>
        <dbReference type="Google" id="ProtNLM"/>
    </source>
</evidence>
<organism evidence="11 12">
    <name type="scientific">Sphaerobolus stellatus (strain SS14)</name>
    <dbReference type="NCBI Taxonomy" id="990650"/>
    <lineage>
        <taxon>Eukaryota</taxon>
        <taxon>Fungi</taxon>
        <taxon>Dikarya</taxon>
        <taxon>Basidiomycota</taxon>
        <taxon>Agaricomycotina</taxon>
        <taxon>Agaricomycetes</taxon>
        <taxon>Phallomycetidae</taxon>
        <taxon>Geastrales</taxon>
        <taxon>Sphaerobolaceae</taxon>
        <taxon>Sphaerobolus</taxon>
    </lineage>
</organism>
<comment type="cofactor">
    <cofactor evidence="1 9">
        <name>heme</name>
        <dbReference type="ChEBI" id="CHEBI:30413"/>
    </cofactor>
</comment>
<dbReference type="GO" id="GO:0005506">
    <property type="term" value="F:iron ion binding"/>
    <property type="evidence" value="ECO:0007669"/>
    <property type="project" value="InterPro"/>
</dbReference>
<comment type="similarity">
    <text evidence="3 10">Belongs to the cytochrome P450 family.</text>
</comment>
<evidence type="ECO:0000313" key="11">
    <source>
        <dbReference type="EMBL" id="KIJ46923.1"/>
    </source>
</evidence>
<evidence type="ECO:0000256" key="10">
    <source>
        <dbReference type="RuleBase" id="RU000461"/>
    </source>
</evidence>
<feature type="binding site" description="axial binding residue" evidence="9">
    <location>
        <position position="317"/>
    </location>
    <ligand>
        <name>heme</name>
        <dbReference type="ChEBI" id="CHEBI:30413"/>
    </ligand>
    <ligandPart>
        <name>Fe</name>
        <dbReference type="ChEBI" id="CHEBI:18248"/>
    </ligandPart>
</feature>
<dbReference type="InterPro" id="IPR017972">
    <property type="entry name" value="Cyt_P450_CS"/>
</dbReference>
<evidence type="ECO:0000256" key="1">
    <source>
        <dbReference type="ARBA" id="ARBA00001971"/>
    </source>
</evidence>
<proteinExistence type="inferred from homology"/>
<dbReference type="HOGENOM" id="CLU_001570_2_0_1"/>
<evidence type="ECO:0000256" key="2">
    <source>
        <dbReference type="ARBA" id="ARBA00005179"/>
    </source>
</evidence>
<dbReference type="GO" id="GO:0020037">
    <property type="term" value="F:heme binding"/>
    <property type="evidence" value="ECO:0007669"/>
    <property type="project" value="InterPro"/>
</dbReference>
<keyword evidence="8 10" id="KW-0503">Monooxygenase</keyword>
<evidence type="ECO:0000313" key="12">
    <source>
        <dbReference type="Proteomes" id="UP000054279"/>
    </source>
</evidence>
<dbReference type="InterPro" id="IPR050364">
    <property type="entry name" value="Cytochrome_P450_fung"/>
</dbReference>
<dbReference type="InterPro" id="IPR036396">
    <property type="entry name" value="Cyt_P450_sf"/>
</dbReference>
<evidence type="ECO:0000256" key="8">
    <source>
        <dbReference type="ARBA" id="ARBA00023033"/>
    </source>
</evidence>
<name>A0A0C9W584_SPHS4</name>
<dbReference type="Pfam" id="PF00067">
    <property type="entry name" value="p450"/>
    <property type="match status" value="1"/>
</dbReference>
<evidence type="ECO:0000256" key="4">
    <source>
        <dbReference type="ARBA" id="ARBA00022617"/>
    </source>
</evidence>
<keyword evidence="12" id="KW-1185">Reference proteome</keyword>
<dbReference type="PROSITE" id="PS00086">
    <property type="entry name" value="CYTOCHROME_P450"/>
    <property type="match status" value="1"/>
</dbReference>
<dbReference type="GO" id="GO:0004497">
    <property type="term" value="F:monooxygenase activity"/>
    <property type="evidence" value="ECO:0007669"/>
    <property type="project" value="UniProtKB-KW"/>
</dbReference>
<dbReference type="Proteomes" id="UP000054279">
    <property type="component" value="Unassembled WGS sequence"/>
</dbReference>